<evidence type="ECO:0000259" key="6">
    <source>
        <dbReference type="Pfam" id="PF03328"/>
    </source>
</evidence>
<dbReference type="PIRSF" id="PIRSF015582">
    <property type="entry name" value="Cit_lyase_B"/>
    <property type="match status" value="1"/>
</dbReference>
<evidence type="ECO:0000256" key="3">
    <source>
        <dbReference type="ARBA" id="ARBA00022842"/>
    </source>
</evidence>
<keyword evidence="3 5" id="KW-0460">Magnesium</keyword>
<proteinExistence type="predicted"/>
<keyword evidence="7" id="KW-0456">Lyase</keyword>
<dbReference type="PANTHER" id="PTHR32308">
    <property type="entry name" value="LYASE BETA SUBUNIT, PUTATIVE (AFU_ORTHOLOGUE AFUA_4G13030)-RELATED"/>
    <property type="match status" value="1"/>
</dbReference>
<dbReference type="GO" id="GO:0006107">
    <property type="term" value="P:oxaloacetate metabolic process"/>
    <property type="evidence" value="ECO:0007669"/>
    <property type="project" value="TreeGrafter"/>
</dbReference>
<accession>A0A521BW53</accession>
<feature type="binding site" evidence="5">
    <location>
        <position position="109"/>
    </location>
    <ligand>
        <name>Mg(2+)</name>
        <dbReference type="ChEBI" id="CHEBI:18420"/>
    </ligand>
</feature>
<dbReference type="InterPro" id="IPR005000">
    <property type="entry name" value="Aldolase/citrate-lyase_domain"/>
</dbReference>
<dbReference type="GO" id="GO:0000287">
    <property type="term" value="F:magnesium ion binding"/>
    <property type="evidence" value="ECO:0007669"/>
    <property type="project" value="TreeGrafter"/>
</dbReference>
<dbReference type="SUPFAM" id="SSF51621">
    <property type="entry name" value="Phosphoenolpyruvate/pyruvate domain"/>
    <property type="match status" value="1"/>
</dbReference>
<dbReference type="EMBL" id="FXTM01000008">
    <property type="protein sequence ID" value="SMO51437.1"/>
    <property type="molecule type" value="Genomic_DNA"/>
</dbReference>
<reference evidence="7 8" key="1">
    <citation type="submission" date="2017-05" db="EMBL/GenBank/DDBJ databases">
        <authorList>
            <person name="Varghese N."/>
            <person name="Submissions S."/>
        </authorList>
    </citation>
    <scope>NUCLEOTIDE SEQUENCE [LARGE SCALE GENOMIC DNA]</scope>
    <source>
        <strain evidence="7 8">DSM 16304</strain>
    </source>
</reference>
<dbReference type="InterPro" id="IPR040442">
    <property type="entry name" value="Pyrv_kinase-like_dom_sf"/>
</dbReference>
<comment type="cofactor">
    <cofactor evidence="1">
        <name>Mg(2+)</name>
        <dbReference type="ChEBI" id="CHEBI:18420"/>
    </cofactor>
</comment>
<dbReference type="Proteomes" id="UP000317315">
    <property type="component" value="Unassembled WGS sequence"/>
</dbReference>
<keyword evidence="2 5" id="KW-0479">Metal-binding</keyword>
<evidence type="ECO:0000256" key="4">
    <source>
        <dbReference type="PIRSR" id="PIRSR015582-1"/>
    </source>
</evidence>
<evidence type="ECO:0000313" key="7">
    <source>
        <dbReference type="EMBL" id="SMO51437.1"/>
    </source>
</evidence>
<evidence type="ECO:0000256" key="5">
    <source>
        <dbReference type="PIRSR" id="PIRSR015582-2"/>
    </source>
</evidence>
<organism evidence="7 8">
    <name type="scientific">Balnearium lithotrophicum</name>
    <dbReference type="NCBI Taxonomy" id="223788"/>
    <lineage>
        <taxon>Bacteria</taxon>
        <taxon>Pseudomonadati</taxon>
        <taxon>Aquificota</taxon>
        <taxon>Aquificia</taxon>
        <taxon>Desulfurobacteriales</taxon>
        <taxon>Desulfurobacteriaceae</taxon>
        <taxon>Balnearium</taxon>
    </lineage>
</organism>
<keyword evidence="8" id="KW-1185">Reference proteome</keyword>
<sequence length="247" mass="27813">MRKFLINTPLDGSKEVVLRINPINSKHFWKDITTLLPVVPHAIRLSKVKGPEDVSTLDSIITSFELSKGIERNFIKIQLSIETPEAVNKLLDILSSSERINAVYLGILDLFSELSLSHRLSQGDLGRFVREKFVFESRSKGVHPIAPAFQDYENLKGFEDEAEKEREIGFSGKMCISVSQVEVANRVFSPTKEEIEEAREIVEIYERALKEGKGGIPYKGKFIDQPIYKGALNLLRYAGISGDGFPK</sequence>
<dbReference type="PANTHER" id="PTHR32308:SF0">
    <property type="entry name" value="HPCH_HPAI ALDOLASE_CITRATE LYASE DOMAIN-CONTAINING PROTEIN"/>
    <property type="match status" value="1"/>
</dbReference>
<dbReference type="GO" id="GO:0016829">
    <property type="term" value="F:lyase activity"/>
    <property type="evidence" value="ECO:0007669"/>
    <property type="project" value="UniProtKB-KW"/>
</dbReference>
<evidence type="ECO:0000256" key="2">
    <source>
        <dbReference type="ARBA" id="ARBA00022723"/>
    </source>
</evidence>
<dbReference type="Gene3D" id="3.20.20.60">
    <property type="entry name" value="Phosphoenolpyruvate-binding domains"/>
    <property type="match status" value="1"/>
</dbReference>
<feature type="domain" description="HpcH/HpaI aldolase/citrate lyase" evidence="6">
    <location>
        <begin position="13"/>
        <end position="176"/>
    </location>
</feature>
<dbReference type="InterPro" id="IPR011206">
    <property type="entry name" value="Citrate_lyase_beta/mcl1/mcl2"/>
</dbReference>
<feature type="binding site" evidence="4">
    <location>
        <position position="19"/>
    </location>
    <ligand>
        <name>substrate</name>
    </ligand>
</feature>
<gene>
    <name evidence="7" type="ORF">SAMN06269117_10848</name>
</gene>
<dbReference type="AlphaFoldDB" id="A0A521BW53"/>
<dbReference type="InterPro" id="IPR015813">
    <property type="entry name" value="Pyrv/PenolPyrv_kinase-like_dom"/>
</dbReference>
<feature type="binding site" evidence="4">
    <location>
        <position position="82"/>
    </location>
    <ligand>
        <name>substrate</name>
    </ligand>
</feature>
<name>A0A521BW53_9BACT</name>
<dbReference type="Pfam" id="PF03328">
    <property type="entry name" value="HpcH_HpaI"/>
    <property type="match status" value="1"/>
</dbReference>
<evidence type="ECO:0000313" key="8">
    <source>
        <dbReference type="Proteomes" id="UP000317315"/>
    </source>
</evidence>
<feature type="binding site" evidence="5">
    <location>
        <position position="82"/>
    </location>
    <ligand>
        <name>Mg(2+)</name>
        <dbReference type="ChEBI" id="CHEBI:18420"/>
    </ligand>
</feature>
<evidence type="ECO:0000256" key="1">
    <source>
        <dbReference type="ARBA" id="ARBA00001946"/>
    </source>
</evidence>
<protein>
    <submittedName>
        <fullName evidence="7">Citrate lyase subunit beta / citryl-CoA lyase</fullName>
    </submittedName>
</protein>